<dbReference type="PROSITE" id="PS51257">
    <property type="entry name" value="PROKAR_LIPOPROTEIN"/>
    <property type="match status" value="1"/>
</dbReference>
<feature type="signal peptide" evidence="2">
    <location>
        <begin position="1"/>
        <end position="19"/>
    </location>
</feature>
<evidence type="ECO:0000313" key="3">
    <source>
        <dbReference type="EMBL" id="ODQ48398.1"/>
    </source>
</evidence>
<dbReference type="EMBL" id="KV454001">
    <property type="protein sequence ID" value="ODQ48398.1"/>
    <property type="molecule type" value="Genomic_DNA"/>
</dbReference>
<keyword evidence="4" id="KW-1185">Reference proteome</keyword>
<gene>
    <name evidence="3" type="ORF">PICMEDRAFT_81595</name>
</gene>
<dbReference type="Proteomes" id="UP000094455">
    <property type="component" value="Unassembled WGS sequence"/>
</dbReference>
<evidence type="ECO:0000313" key="4">
    <source>
        <dbReference type="Proteomes" id="UP000094455"/>
    </source>
</evidence>
<dbReference type="GeneID" id="30181676"/>
<reference evidence="3 4" key="1">
    <citation type="journal article" date="2016" name="Proc. Natl. Acad. Sci. U.S.A.">
        <title>Comparative genomics of biotechnologically important yeasts.</title>
        <authorList>
            <person name="Riley R."/>
            <person name="Haridas S."/>
            <person name="Wolfe K.H."/>
            <person name="Lopes M.R."/>
            <person name="Hittinger C.T."/>
            <person name="Goeker M."/>
            <person name="Salamov A.A."/>
            <person name="Wisecaver J.H."/>
            <person name="Long T.M."/>
            <person name="Calvey C.H."/>
            <person name="Aerts A.L."/>
            <person name="Barry K.W."/>
            <person name="Choi C."/>
            <person name="Clum A."/>
            <person name="Coughlan A.Y."/>
            <person name="Deshpande S."/>
            <person name="Douglass A.P."/>
            <person name="Hanson S.J."/>
            <person name="Klenk H.-P."/>
            <person name="LaButti K.M."/>
            <person name="Lapidus A."/>
            <person name="Lindquist E.A."/>
            <person name="Lipzen A.M."/>
            <person name="Meier-Kolthoff J.P."/>
            <person name="Ohm R.A."/>
            <person name="Otillar R.P."/>
            <person name="Pangilinan J.L."/>
            <person name="Peng Y."/>
            <person name="Rokas A."/>
            <person name="Rosa C.A."/>
            <person name="Scheuner C."/>
            <person name="Sibirny A.A."/>
            <person name="Slot J.C."/>
            <person name="Stielow J.B."/>
            <person name="Sun H."/>
            <person name="Kurtzman C.P."/>
            <person name="Blackwell M."/>
            <person name="Grigoriev I.V."/>
            <person name="Jeffries T.W."/>
        </authorList>
    </citation>
    <scope>NUCLEOTIDE SEQUENCE [LARGE SCALE GENOMIC DNA]</scope>
    <source>
        <strain evidence="3 4">NRRL Y-2026</strain>
    </source>
</reference>
<feature type="chain" id="PRO_5009133493" description="Secreted protein" evidence="2">
    <location>
        <begin position="20"/>
        <end position="92"/>
    </location>
</feature>
<dbReference type="AlphaFoldDB" id="A0A1E3NRT0"/>
<feature type="compositionally biased region" description="Basic and acidic residues" evidence="1">
    <location>
        <begin position="46"/>
        <end position="56"/>
    </location>
</feature>
<sequence length="92" mass="9899">MSCGLRLSFYVCFFSSVSAASLCSLLLGCGSTIDVSTAFMQAEKTLLPEEGRKEQQQQRQGVWQPSRPSTRTFAATPSAESALLCGPADWAC</sequence>
<proteinExistence type="predicted"/>
<accession>A0A1E3NRT0</accession>
<protein>
    <recommendedName>
        <fullName evidence="5">Secreted protein</fullName>
    </recommendedName>
</protein>
<feature type="region of interest" description="Disordered" evidence="1">
    <location>
        <begin position="46"/>
        <end position="69"/>
    </location>
</feature>
<name>A0A1E3NRT0_9ASCO</name>
<evidence type="ECO:0000256" key="1">
    <source>
        <dbReference type="SAM" id="MobiDB-lite"/>
    </source>
</evidence>
<dbReference type="RefSeq" id="XP_019019511.1">
    <property type="nucleotide sequence ID" value="XM_019164989.1"/>
</dbReference>
<keyword evidence="2" id="KW-0732">Signal</keyword>
<evidence type="ECO:0000256" key="2">
    <source>
        <dbReference type="SAM" id="SignalP"/>
    </source>
</evidence>
<organism evidence="3 4">
    <name type="scientific">Pichia membranifaciens NRRL Y-2026</name>
    <dbReference type="NCBI Taxonomy" id="763406"/>
    <lineage>
        <taxon>Eukaryota</taxon>
        <taxon>Fungi</taxon>
        <taxon>Dikarya</taxon>
        <taxon>Ascomycota</taxon>
        <taxon>Saccharomycotina</taxon>
        <taxon>Pichiomycetes</taxon>
        <taxon>Pichiales</taxon>
        <taxon>Pichiaceae</taxon>
        <taxon>Pichia</taxon>
    </lineage>
</organism>
<evidence type="ECO:0008006" key="5">
    <source>
        <dbReference type="Google" id="ProtNLM"/>
    </source>
</evidence>